<sequence length="36" mass="4332">MYVVLFLCSYSVFKYYLTTEFIYLQLTTLQLLIVVC</sequence>
<evidence type="ECO:0000313" key="2">
    <source>
        <dbReference type="Proteomes" id="UP000215539"/>
    </source>
</evidence>
<dbReference type="Proteomes" id="UP000215539">
    <property type="component" value="Chromosome 1"/>
</dbReference>
<protein>
    <submittedName>
        <fullName evidence="1">Uncharacterized protein</fullName>
    </submittedName>
</protein>
<gene>
    <name evidence="1" type="ORF">SAMEA44541418_00516</name>
</gene>
<name>A0AAX2GYA8_9FLAO</name>
<dbReference type="AlphaFoldDB" id="A0AAX2GYA8"/>
<organism evidence="1 2">
    <name type="scientific">Capnocytophaga haemolytica</name>
    <dbReference type="NCBI Taxonomy" id="45243"/>
    <lineage>
        <taxon>Bacteria</taxon>
        <taxon>Pseudomonadati</taxon>
        <taxon>Bacteroidota</taxon>
        <taxon>Flavobacteriia</taxon>
        <taxon>Flavobacteriales</taxon>
        <taxon>Flavobacteriaceae</taxon>
        <taxon>Capnocytophaga</taxon>
    </lineage>
</organism>
<reference evidence="1 2" key="1">
    <citation type="submission" date="2017-06" db="EMBL/GenBank/DDBJ databases">
        <authorList>
            <consortium name="Pathogen Informatics"/>
        </authorList>
    </citation>
    <scope>NUCLEOTIDE SEQUENCE [LARGE SCALE GENOMIC DNA]</scope>
    <source>
        <strain evidence="1 2">NCTC12947</strain>
    </source>
</reference>
<proteinExistence type="predicted"/>
<dbReference type="EMBL" id="LT906449">
    <property type="protein sequence ID" value="SNV04951.1"/>
    <property type="molecule type" value="Genomic_DNA"/>
</dbReference>
<accession>A0AAX2GYA8</accession>
<evidence type="ECO:0000313" key="1">
    <source>
        <dbReference type="EMBL" id="SNV04951.1"/>
    </source>
</evidence>